<comment type="caution">
    <text evidence="1">The sequence shown here is derived from an EMBL/GenBank/DDBJ whole genome shotgun (WGS) entry which is preliminary data.</text>
</comment>
<evidence type="ECO:0000313" key="1">
    <source>
        <dbReference type="EMBL" id="GFS60515.1"/>
    </source>
</evidence>
<organism evidence="1 2">
    <name type="scientific">Trichonephila inaurata madagascariensis</name>
    <dbReference type="NCBI Taxonomy" id="2747483"/>
    <lineage>
        <taxon>Eukaryota</taxon>
        <taxon>Metazoa</taxon>
        <taxon>Ecdysozoa</taxon>
        <taxon>Arthropoda</taxon>
        <taxon>Chelicerata</taxon>
        <taxon>Arachnida</taxon>
        <taxon>Araneae</taxon>
        <taxon>Araneomorphae</taxon>
        <taxon>Entelegynae</taxon>
        <taxon>Araneoidea</taxon>
        <taxon>Nephilidae</taxon>
        <taxon>Trichonephila</taxon>
        <taxon>Trichonephila inaurata</taxon>
    </lineage>
</organism>
<keyword evidence="2" id="KW-1185">Reference proteome</keyword>
<proteinExistence type="predicted"/>
<reference evidence="1" key="1">
    <citation type="submission" date="2020-08" db="EMBL/GenBank/DDBJ databases">
        <title>Multicomponent nature underlies the extraordinary mechanical properties of spider dragline silk.</title>
        <authorList>
            <person name="Kono N."/>
            <person name="Nakamura H."/>
            <person name="Mori M."/>
            <person name="Yoshida Y."/>
            <person name="Ohtoshi R."/>
            <person name="Malay A.D."/>
            <person name="Moran D.A.P."/>
            <person name="Tomita M."/>
            <person name="Numata K."/>
            <person name="Arakawa K."/>
        </authorList>
    </citation>
    <scope>NUCLEOTIDE SEQUENCE</scope>
</reference>
<protein>
    <submittedName>
        <fullName evidence="1">Uncharacterized protein</fullName>
    </submittedName>
</protein>
<name>A0A8X6K385_9ARAC</name>
<gene>
    <name evidence="1" type="ORF">TNIN_357971</name>
</gene>
<dbReference type="Proteomes" id="UP000886998">
    <property type="component" value="Unassembled WGS sequence"/>
</dbReference>
<dbReference type="EMBL" id="BMAV01027578">
    <property type="protein sequence ID" value="GFS60515.1"/>
    <property type="molecule type" value="Genomic_DNA"/>
</dbReference>
<dbReference type="AlphaFoldDB" id="A0A8X6K385"/>
<dbReference type="OrthoDB" id="6435929at2759"/>
<accession>A0A8X6K385</accession>
<evidence type="ECO:0000313" key="2">
    <source>
        <dbReference type="Proteomes" id="UP000886998"/>
    </source>
</evidence>
<sequence length="111" mass="12633">MEKKVTRTMMLSEEERQAAETYEHHVRSLSREKGLKLELMSMERHLSIFSFYEFGDKDVHITGRTRRALSSRSGLVYRGSRAKGVGLCSRNLTGGRLTDGCASLTAWIYTT</sequence>